<proteinExistence type="predicted"/>
<reference evidence="1 2" key="1">
    <citation type="submission" date="2019-08" db="EMBL/GenBank/DDBJ databases">
        <title>In-depth cultivation of the pig gut microbiome towards novel bacterial diversity and tailored functional studies.</title>
        <authorList>
            <person name="Wylensek D."/>
            <person name="Hitch T.C.A."/>
            <person name="Clavel T."/>
        </authorList>
    </citation>
    <scope>NUCLEOTIDE SEQUENCE [LARGE SCALE GENOMIC DNA]</scope>
    <source>
        <strain evidence="1 2">BBE-744-WT-12</strain>
    </source>
</reference>
<sequence>MNFKHFLITLFLFSFLFAGNIQICGGNMISEDSNLAIIKQRQATIDQLINNFKISKDREYKISILYTLGELRAEVAVPLLIENLTYGIDDSTKRLPKYPNPAAKALEKIGIPSIQPVLEFIKSNTNDFKLALACDTLVGIDGYDLAVFFLKKEISKTRDPQHLDNLNKAVKIISKQKL</sequence>
<organism evidence="1 2">
    <name type="scientific">Victivallis lenta</name>
    <dbReference type="NCBI Taxonomy" id="2606640"/>
    <lineage>
        <taxon>Bacteria</taxon>
        <taxon>Pseudomonadati</taxon>
        <taxon>Lentisphaerota</taxon>
        <taxon>Lentisphaeria</taxon>
        <taxon>Victivallales</taxon>
        <taxon>Victivallaceae</taxon>
        <taxon>Victivallis</taxon>
    </lineage>
</organism>
<dbReference type="Proteomes" id="UP000435649">
    <property type="component" value="Unassembled WGS sequence"/>
</dbReference>
<keyword evidence="2" id="KW-1185">Reference proteome</keyword>
<protein>
    <recommendedName>
        <fullName evidence="3">HEAT repeat protein</fullName>
    </recommendedName>
</protein>
<evidence type="ECO:0000313" key="2">
    <source>
        <dbReference type="Proteomes" id="UP000435649"/>
    </source>
</evidence>
<dbReference type="InterPro" id="IPR004155">
    <property type="entry name" value="PBS_lyase_HEAT"/>
</dbReference>
<evidence type="ECO:0008006" key="3">
    <source>
        <dbReference type="Google" id="ProtNLM"/>
    </source>
</evidence>
<dbReference type="RefSeq" id="WP_154419628.1">
    <property type="nucleotide sequence ID" value="NZ_VUNS01000022.1"/>
</dbReference>
<dbReference type="InterPro" id="IPR011989">
    <property type="entry name" value="ARM-like"/>
</dbReference>
<dbReference type="Pfam" id="PF03130">
    <property type="entry name" value="HEAT_PBS"/>
    <property type="match status" value="1"/>
</dbReference>
<gene>
    <name evidence="1" type="ORF">FYJ85_16805</name>
</gene>
<dbReference type="AlphaFoldDB" id="A0A844G817"/>
<dbReference type="Gene3D" id="1.25.10.10">
    <property type="entry name" value="Leucine-rich Repeat Variant"/>
    <property type="match status" value="1"/>
</dbReference>
<accession>A0A844G817</accession>
<evidence type="ECO:0000313" key="1">
    <source>
        <dbReference type="EMBL" id="MST98701.1"/>
    </source>
</evidence>
<dbReference type="EMBL" id="VUNS01000022">
    <property type="protein sequence ID" value="MST98701.1"/>
    <property type="molecule type" value="Genomic_DNA"/>
</dbReference>
<name>A0A844G817_9BACT</name>
<comment type="caution">
    <text evidence="1">The sequence shown here is derived from an EMBL/GenBank/DDBJ whole genome shotgun (WGS) entry which is preliminary data.</text>
</comment>